<proteinExistence type="predicted"/>
<gene>
    <name evidence="1" type="ORF">Cboi01_000578300</name>
</gene>
<dbReference type="Proteomes" id="UP001165101">
    <property type="component" value="Unassembled WGS sequence"/>
</dbReference>
<sequence length="142" mass="16522">MDQFHDIFGCYVNEYFRIKDKKSYYGNGDCFLWKSEISEIPNLTKQQDKNDNNNDDNNDNDNDIINEKQLRLKVFPYTSFNDFIIYSNSKFISVGSGDGKFGLWIDEDLNEGASDPVETFGNESLSKKEKFNIIALELWKIS</sequence>
<protein>
    <submittedName>
        <fullName evidence="1">Unnamed protein product</fullName>
    </submittedName>
</protein>
<evidence type="ECO:0000313" key="2">
    <source>
        <dbReference type="Proteomes" id="UP001165101"/>
    </source>
</evidence>
<dbReference type="EMBL" id="BSXV01004794">
    <property type="protein sequence ID" value="GMF01225.1"/>
    <property type="molecule type" value="Genomic_DNA"/>
</dbReference>
<accession>A0ACB5U4M3</accession>
<comment type="caution">
    <text evidence="1">The sequence shown here is derived from an EMBL/GenBank/DDBJ whole genome shotgun (WGS) entry which is preliminary data.</text>
</comment>
<evidence type="ECO:0000313" key="1">
    <source>
        <dbReference type="EMBL" id="GMF01225.1"/>
    </source>
</evidence>
<name>A0ACB5U4M3_CANBO</name>
<organism evidence="1 2">
    <name type="scientific">Candida boidinii</name>
    <name type="common">Yeast</name>
    <dbReference type="NCBI Taxonomy" id="5477"/>
    <lineage>
        <taxon>Eukaryota</taxon>
        <taxon>Fungi</taxon>
        <taxon>Dikarya</taxon>
        <taxon>Ascomycota</taxon>
        <taxon>Saccharomycotina</taxon>
        <taxon>Pichiomycetes</taxon>
        <taxon>Pichiales</taxon>
        <taxon>Pichiaceae</taxon>
        <taxon>Ogataea</taxon>
        <taxon>Ogataea/Candida clade</taxon>
    </lineage>
</organism>
<keyword evidence="2" id="KW-1185">Reference proteome</keyword>
<reference evidence="1" key="1">
    <citation type="submission" date="2023-04" db="EMBL/GenBank/DDBJ databases">
        <title>Candida boidinii NBRC 1967.</title>
        <authorList>
            <person name="Ichikawa N."/>
            <person name="Sato H."/>
            <person name="Tonouchi N."/>
        </authorList>
    </citation>
    <scope>NUCLEOTIDE SEQUENCE</scope>
    <source>
        <strain evidence="1">NBRC 1967</strain>
    </source>
</reference>